<evidence type="ECO:0000313" key="1">
    <source>
        <dbReference type="EMBL" id="MDT3401321.1"/>
    </source>
</evidence>
<organism evidence="1 2">
    <name type="scientific">Mucilaginibacter terrae</name>
    <dbReference type="NCBI Taxonomy" id="1955052"/>
    <lineage>
        <taxon>Bacteria</taxon>
        <taxon>Pseudomonadati</taxon>
        <taxon>Bacteroidota</taxon>
        <taxon>Sphingobacteriia</taxon>
        <taxon>Sphingobacteriales</taxon>
        <taxon>Sphingobacteriaceae</taxon>
        <taxon>Mucilaginibacter</taxon>
    </lineage>
</organism>
<dbReference type="RefSeq" id="WP_311947178.1">
    <property type="nucleotide sequence ID" value="NZ_JAVLVU010000001.1"/>
</dbReference>
<proteinExistence type="predicted"/>
<name>A0ABU3GP75_9SPHI</name>
<reference evidence="2" key="1">
    <citation type="submission" date="2023-07" db="EMBL/GenBank/DDBJ databases">
        <title>Functional and genomic diversity of the sorghum phyllosphere microbiome.</title>
        <authorList>
            <person name="Shade A."/>
        </authorList>
    </citation>
    <scope>NUCLEOTIDE SEQUENCE [LARGE SCALE GENOMIC DNA]</scope>
    <source>
        <strain evidence="2">SORGH_AS_0422</strain>
    </source>
</reference>
<accession>A0ABU3GP75</accession>
<evidence type="ECO:0000313" key="2">
    <source>
        <dbReference type="Proteomes" id="UP001258315"/>
    </source>
</evidence>
<keyword evidence="2" id="KW-1185">Reference proteome</keyword>
<protein>
    <submittedName>
        <fullName evidence="1">Uncharacterized protein</fullName>
    </submittedName>
</protein>
<dbReference type="Proteomes" id="UP001258315">
    <property type="component" value="Unassembled WGS sequence"/>
</dbReference>
<gene>
    <name evidence="1" type="ORF">QE417_000393</name>
</gene>
<comment type="caution">
    <text evidence="1">The sequence shown here is derived from an EMBL/GenBank/DDBJ whole genome shotgun (WGS) entry which is preliminary data.</text>
</comment>
<dbReference type="EMBL" id="JAVLVU010000001">
    <property type="protein sequence ID" value="MDT3401321.1"/>
    <property type="molecule type" value="Genomic_DNA"/>
</dbReference>
<sequence length="82" mass="9490">MTFTTEISGKENDIIAEPGRIVLWNEENAISSSYCDVWKFKDGLIEQVTSLVIKRYATIGRTATYCHFYVIKRSKTQIILKR</sequence>